<evidence type="ECO:0000256" key="12">
    <source>
        <dbReference type="RuleBase" id="RU003357"/>
    </source>
</evidence>
<evidence type="ECO:0000313" key="17">
    <source>
        <dbReference type="Proteomes" id="UP000074310"/>
    </source>
</evidence>
<keyword evidence="4" id="KW-0410">Iron transport</keyword>
<dbReference type="Pfam" id="PF00593">
    <property type="entry name" value="TonB_dep_Rec_b-barrel"/>
    <property type="match status" value="1"/>
</dbReference>
<proteinExistence type="inferred from homology"/>
<dbReference type="InterPro" id="IPR039426">
    <property type="entry name" value="TonB-dep_rcpt-like"/>
</dbReference>
<dbReference type="PANTHER" id="PTHR32552">
    <property type="entry name" value="FERRICHROME IRON RECEPTOR-RELATED"/>
    <property type="match status" value="1"/>
</dbReference>
<feature type="domain" description="TonB-dependent receptor-like beta-barrel" evidence="14">
    <location>
        <begin position="294"/>
        <end position="726"/>
    </location>
</feature>
<feature type="domain" description="TonB-dependent receptor plug" evidence="15">
    <location>
        <begin position="60"/>
        <end position="168"/>
    </location>
</feature>
<comment type="caution">
    <text evidence="16">The sequence shown here is derived from an EMBL/GenBank/DDBJ whole genome shotgun (WGS) entry which is preliminary data.</text>
</comment>
<keyword evidence="5 11" id="KW-0812">Transmembrane</keyword>
<dbReference type="Proteomes" id="UP000074310">
    <property type="component" value="Unassembled WGS sequence"/>
</dbReference>
<evidence type="ECO:0000256" key="6">
    <source>
        <dbReference type="ARBA" id="ARBA00023004"/>
    </source>
</evidence>
<dbReference type="Gene3D" id="2.40.170.20">
    <property type="entry name" value="TonB-dependent receptor, beta-barrel domain"/>
    <property type="match status" value="1"/>
</dbReference>
<evidence type="ECO:0000259" key="14">
    <source>
        <dbReference type="Pfam" id="PF00593"/>
    </source>
</evidence>
<dbReference type="SUPFAM" id="SSF56935">
    <property type="entry name" value="Porins"/>
    <property type="match status" value="1"/>
</dbReference>
<keyword evidence="2 11" id="KW-0813">Transport</keyword>
<evidence type="ECO:0000256" key="11">
    <source>
        <dbReference type="PROSITE-ProRule" id="PRU01360"/>
    </source>
</evidence>
<evidence type="ECO:0000256" key="10">
    <source>
        <dbReference type="ARBA" id="ARBA00023237"/>
    </source>
</evidence>
<evidence type="ECO:0008006" key="18">
    <source>
        <dbReference type="Google" id="ProtNLM"/>
    </source>
</evidence>
<evidence type="ECO:0000256" key="13">
    <source>
        <dbReference type="SAM" id="SignalP"/>
    </source>
</evidence>
<dbReference type="Pfam" id="PF07715">
    <property type="entry name" value="Plug"/>
    <property type="match status" value="1"/>
</dbReference>
<dbReference type="PANTHER" id="PTHR32552:SF81">
    <property type="entry name" value="TONB-DEPENDENT OUTER MEMBRANE RECEPTOR"/>
    <property type="match status" value="1"/>
</dbReference>
<keyword evidence="7" id="KW-0406">Ion transport</keyword>
<accession>A0A147I9W4</accession>
<dbReference type="GO" id="GO:0009279">
    <property type="term" value="C:cell outer membrane"/>
    <property type="evidence" value="ECO:0007669"/>
    <property type="project" value="UniProtKB-SubCell"/>
</dbReference>
<evidence type="ECO:0000256" key="9">
    <source>
        <dbReference type="ARBA" id="ARBA00023136"/>
    </source>
</evidence>
<keyword evidence="8 12" id="KW-0798">TonB box</keyword>
<keyword evidence="13" id="KW-0732">Signal</keyword>
<evidence type="ECO:0000256" key="1">
    <source>
        <dbReference type="ARBA" id="ARBA00004571"/>
    </source>
</evidence>
<comment type="subcellular location">
    <subcellularLocation>
        <location evidence="1 11">Cell outer membrane</location>
        <topology evidence="1 11">Multi-pass membrane protein</topology>
    </subcellularLocation>
</comment>
<dbReference type="GO" id="GO:0006826">
    <property type="term" value="P:iron ion transport"/>
    <property type="evidence" value="ECO:0007669"/>
    <property type="project" value="UniProtKB-KW"/>
</dbReference>
<reference evidence="16 17" key="1">
    <citation type="journal article" date="2016" name="Front. Microbiol.">
        <title>Genomic Resource of Rice Seed Associated Bacteria.</title>
        <authorList>
            <person name="Midha S."/>
            <person name="Bansal K."/>
            <person name="Sharma S."/>
            <person name="Kumar N."/>
            <person name="Patil P.P."/>
            <person name="Chaudhry V."/>
            <person name="Patil P.B."/>
        </authorList>
    </citation>
    <scope>NUCLEOTIDE SEQUENCE [LARGE SCALE GENOMIC DNA]</scope>
    <source>
        <strain evidence="16 17">NS334</strain>
    </source>
</reference>
<keyword evidence="3 11" id="KW-1134">Transmembrane beta strand</keyword>
<dbReference type="PATRIC" id="fig|869719.3.peg.44"/>
<evidence type="ECO:0000256" key="3">
    <source>
        <dbReference type="ARBA" id="ARBA00022452"/>
    </source>
</evidence>
<dbReference type="InterPro" id="IPR036942">
    <property type="entry name" value="Beta-barrel_TonB_sf"/>
</dbReference>
<dbReference type="RefSeq" id="WP_083500144.1">
    <property type="nucleotide sequence ID" value="NZ_LDTB01000001.1"/>
</dbReference>
<sequence length="762" mass="82298">MRTLWLWSAASLSASMLSGAAMAQTAVAPDEPTAASPRSTNEPGGVEEVVVTAQRREENLQNVPIAVTAVSGEKLTALGVRNVSDLSTTTPSLVVRVSDPTSVPQIFIRGVGSSDFNVTSSSPVTVYADGVYINSQAGQIGAYTDLARVEVLRGPQGTLYGRNTTGGAINVISARPTWEPDGYFQLDVGTFNQVNATGAVSGAVIPGLLAVRASGSYLYRDGYAINELNGQRLRGLRKADGRLSFLFTPAPDLEVLAHVAWSEADSTLAYTPVGLIPRNPAAAGANGLCTAAYYNTPACTDILGYVDTDPNPDRGRYYAATPVSSRDFRADMTATWTLGKVALVSVTGYDFGRTSQAATDVTAGPDQLLTATYFARDRSVSQELRLQSDGGGPLKWVIGGYYLNVQSSAAQSFDVLRVLRPLFTTPANPTGLSVADNVALYSYPVSQKLDSYAAFGQLDYALTDKLTLTGGLRYSRDDKRFDYRLLLENVVPVFGSNQSRSFGDWSWRAGVEYKLAPAAMVYATYNRGFRSGGFFGGFATDPAQLQPYRNETVNAYEAGTKLTLLDRKVRFNLSGFFYDYRDLQVFSIQPRGNLTIQVLTNAANARMYGGEAELTIAPLKGLQIVNTISLLHSEYLDFQSAGVDLSGNRLTNAPAFTYSGGIVYNHDFSAHLGMEATLNGSYRSSTFFTTDNNPALRQKGFWLAGGRVGLTTGEGRLSFGIWAQNLFDKRYATNVTPLETFGVYSFAPNDPRTIGGYIRTRF</sequence>
<feature type="chain" id="PRO_5007548437" description="TonB-dependent receptor" evidence="13">
    <location>
        <begin position="24"/>
        <end position="762"/>
    </location>
</feature>
<gene>
    <name evidence="16" type="ORF">NS334_00210</name>
</gene>
<dbReference type="InterPro" id="IPR000531">
    <property type="entry name" value="Beta-barrel_TonB"/>
</dbReference>
<name>A0A147I9W4_9SPHN</name>
<evidence type="ECO:0000256" key="5">
    <source>
        <dbReference type="ARBA" id="ARBA00022692"/>
    </source>
</evidence>
<feature type="signal peptide" evidence="13">
    <location>
        <begin position="1"/>
        <end position="23"/>
    </location>
</feature>
<dbReference type="AlphaFoldDB" id="A0A147I9W4"/>
<keyword evidence="17" id="KW-1185">Reference proteome</keyword>
<dbReference type="EMBL" id="LDTB01000001">
    <property type="protein sequence ID" value="KTT76683.1"/>
    <property type="molecule type" value="Genomic_DNA"/>
</dbReference>
<evidence type="ECO:0000259" key="15">
    <source>
        <dbReference type="Pfam" id="PF07715"/>
    </source>
</evidence>
<keyword evidence="6" id="KW-0408">Iron</keyword>
<dbReference type="InterPro" id="IPR012910">
    <property type="entry name" value="Plug_dom"/>
</dbReference>
<dbReference type="PROSITE" id="PS52016">
    <property type="entry name" value="TONB_DEPENDENT_REC_3"/>
    <property type="match status" value="1"/>
</dbReference>
<comment type="similarity">
    <text evidence="11 12">Belongs to the TonB-dependent receptor family.</text>
</comment>
<evidence type="ECO:0000256" key="8">
    <source>
        <dbReference type="ARBA" id="ARBA00023077"/>
    </source>
</evidence>
<keyword evidence="9 11" id="KW-0472">Membrane</keyword>
<evidence type="ECO:0000256" key="7">
    <source>
        <dbReference type="ARBA" id="ARBA00023065"/>
    </source>
</evidence>
<evidence type="ECO:0000256" key="2">
    <source>
        <dbReference type="ARBA" id="ARBA00022448"/>
    </source>
</evidence>
<organism evidence="16 17">
    <name type="scientific">Sphingomonas endophytica</name>
    <dbReference type="NCBI Taxonomy" id="869719"/>
    <lineage>
        <taxon>Bacteria</taxon>
        <taxon>Pseudomonadati</taxon>
        <taxon>Pseudomonadota</taxon>
        <taxon>Alphaproteobacteria</taxon>
        <taxon>Sphingomonadales</taxon>
        <taxon>Sphingomonadaceae</taxon>
        <taxon>Sphingomonas</taxon>
    </lineage>
</organism>
<evidence type="ECO:0000256" key="4">
    <source>
        <dbReference type="ARBA" id="ARBA00022496"/>
    </source>
</evidence>
<keyword evidence="10 11" id="KW-0998">Cell outer membrane</keyword>
<evidence type="ECO:0000313" key="16">
    <source>
        <dbReference type="EMBL" id="KTT76683.1"/>
    </source>
</evidence>
<dbReference type="OrthoDB" id="7455607at2"/>
<protein>
    <recommendedName>
        <fullName evidence="18">TonB-dependent receptor</fullName>
    </recommendedName>
</protein>